<organism evidence="2">
    <name type="scientific">Oryza glumipatula</name>
    <dbReference type="NCBI Taxonomy" id="40148"/>
    <lineage>
        <taxon>Eukaryota</taxon>
        <taxon>Viridiplantae</taxon>
        <taxon>Streptophyta</taxon>
        <taxon>Embryophyta</taxon>
        <taxon>Tracheophyta</taxon>
        <taxon>Spermatophyta</taxon>
        <taxon>Magnoliopsida</taxon>
        <taxon>Liliopsida</taxon>
        <taxon>Poales</taxon>
        <taxon>Poaceae</taxon>
        <taxon>BOP clade</taxon>
        <taxon>Oryzoideae</taxon>
        <taxon>Oryzeae</taxon>
        <taxon>Oryzinae</taxon>
        <taxon>Oryza</taxon>
    </lineage>
</organism>
<feature type="compositionally biased region" description="Basic and acidic residues" evidence="1">
    <location>
        <begin position="1"/>
        <end position="15"/>
    </location>
</feature>
<evidence type="ECO:0000313" key="2">
    <source>
        <dbReference type="EnsemblPlants" id="OGLUM11G16410.1"/>
    </source>
</evidence>
<sequence>MSEEISREGLRDGRGARTANGDEDDERGDTVTRKGDTCVARCRCSGKNSTGGEATLRREPLSVPTTSGGGSRAAALRPEGLTRGNPELDGVDVCSMTIGCRSRCSRALERVIKPKMREAER</sequence>
<evidence type="ECO:0000313" key="3">
    <source>
        <dbReference type="Proteomes" id="UP000026961"/>
    </source>
</evidence>
<accession>A0A0E0BK80</accession>
<name>A0A0E0BK80_9ORYZ</name>
<feature type="region of interest" description="Disordered" evidence="1">
    <location>
        <begin position="46"/>
        <end position="81"/>
    </location>
</feature>
<dbReference type="HOGENOM" id="CLU_158244_1_0_1"/>
<feature type="region of interest" description="Disordered" evidence="1">
    <location>
        <begin position="1"/>
        <end position="32"/>
    </location>
</feature>
<dbReference type="AlphaFoldDB" id="A0A0E0BK80"/>
<dbReference type="EnsemblPlants" id="OGLUM11G16410.1">
    <property type="protein sequence ID" value="OGLUM11G16410.1"/>
    <property type="gene ID" value="OGLUM11G16410"/>
</dbReference>
<proteinExistence type="predicted"/>
<dbReference type="Proteomes" id="UP000026961">
    <property type="component" value="Chromosome 11"/>
</dbReference>
<evidence type="ECO:0000256" key="1">
    <source>
        <dbReference type="SAM" id="MobiDB-lite"/>
    </source>
</evidence>
<dbReference type="Gramene" id="OGLUM11G16410.1">
    <property type="protein sequence ID" value="OGLUM11G16410.1"/>
    <property type="gene ID" value="OGLUM11G16410"/>
</dbReference>
<keyword evidence="3" id="KW-1185">Reference proteome</keyword>
<reference evidence="2" key="2">
    <citation type="submission" date="2018-05" db="EMBL/GenBank/DDBJ databases">
        <title>OgluRS3 (Oryza glumaepatula Reference Sequence Version 3).</title>
        <authorList>
            <person name="Zhang J."/>
            <person name="Kudrna D."/>
            <person name="Lee S."/>
            <person name="Talag J."/>
            <person name="Welchert J."/>
            <person name="Wing R.A."/>
        </authorList>
    </citation>
    <scope>NUCLEOTIDE SEQUENCE [LARGE SCALE GENOMIC DNA]</scope>
</reference>
<protein>
    <submittedName>
        <fullName evidence="2">Uncharacterized protein</fullName>
    </submittedName>
</protein>
<reference evidence="2" key="1">
    <citation type="submission" date="2015-04" db="UniProtKB">
        <authorList>
            <consortium name="EnsemblPlants"/>
        </authorList>
    </citation>
    <scope>IDENTIFICATION</scope>
</reference>